<gene>
    <name evidence="1" type="ordered locus">Mhun_1905</name>
</gene>
<dbReference type="InterPro" id="IPR017850">
    <property type="entry name" value="Alkaline_phosphatase_core_sf"/>
</dbReference>
<dbReference type="HOGENOM" id="CLU_017500_0_0_2"/>
<sequence length="873" mass="101341">MAILSIEKTTAAILEKFKTLSEFETRKIVFWYDGEQTAGEEDLTHIREALGEQGIRMHILNGNYFATKKLLEHEDITSSYLIYSAQPEPDYEKNWLLDIQLYSERFENSRISDIKAEIGIEGYDLDPFLGANQKFFSNKRRALGFKKFYEPAWREEDCIRGILAVLSNASAPDVREIIKSVLMGSLHEDENTLWEQIAKFDLTERFWEIVRKQFGYYQESPTLKKLFLSLLITHIDRNATLPLGHLEQFVNAKRQGNECELFISGWMHHARDSARFDSYCTDLLTEQDKKLEKELTSIVDNERIEGYLNPEAPDIFDKSIIRKIVSTLSDGGQDYDKYLSWIEARKTKHYFHEFEDIYAALVSAINLIRLAEQCEEEKILAATPHELFRTYTDRYYLLDYQYRKFYTSYDKTSDKDILKTHIREIVERQYLHITQKIQMKWSDLITAQDRTSWGVELIEPQEQFYTAHVDKIISRNDRDKVAVIISDAMRYEVAVELKENLNKNTNGTIELTSMAGCLPSYTKLGMAALLPHTILEFQKEHILVDGMNADGIENREKILTRTKEESIALRFKELRELRRDQAREKIRGKRVIYIYHNKIDDTGDNQQSEDEVFKAADETIQEIEDMVNRLVNSLNISNIIITADHGFLYTRNALEDIDVIDVAGFDKDQFISSNKRFIISSEKTNLMNTHRFLMDYISDEQKTLYIYTPYADLRFKMAGGGRNFVHGGLSLQEIAIPVLLYNHNKSLSDLDKKGIEYGKVGITLIGQSRKITNNPFKITLFQTENVTEKRGHLKCRIALYDNSGARVSDEKVILADRTTDDPNQRKINITLTMDSKIKNGIYILKAIDEDVKATFRDVLEIPVEVDILIPDDF</sequence>
<dbReference type="NCBIfam" id="TIGR02687">
    <property type="entry name" value="BREX-1 system phosphatase PglZ type A"/>
    <property type="match status" value="1"/>
</dbReference>
<keyword evidence="2" id="KW-1185">Reference proteome</keyword>
<dbReference type="AlphaFoldDB" id="Q2FRB4"/>
<name>Q2FRB4_METHJ</name>
<evidence type="ECO:0000313" key="1">
    <source>
        <dbReference type="EMBL" id="ABD41618.1"/>
    </source>
</evidence>
<proteinExistence type="predicted"/>
<dbReference type="EMBL" id="CP000254">
    <property type="protein sequence ID" value="ABD41618.1"/>
    <property type="molecule type" value="Genomic_DNA"/>
</dbReference>
<dbReference type="OrthoDB" id="82438at2157"/>
<accession>Q2FRB4</accession>
<organism evidence="1 2">
    <name type="scientific">Methanospirillum hungatei JF-1 (strain ATCC 27890 / DSM 864 / NBRC 100397 / JF-1)</name>
    <dbReference type="NCBI Taxonomy" id="323259"/>
    <lineage>
        <taxon>Archaea</taxon>
        <taxon>Methanobacteriati</taxon>
        <taxon>Methanobacteriota</taxon>
        <taxon>Stenosarchaea group</taxon>
        <taxon>Methanomicrobia</taxon>
        <taxon>Methanomicrobiales</taxon>
        <taxon>Methanospirillaceae</taxon>
        <taxon>Methanospirillum</taxon>
    </lineage>
</organism>
<dbReference type="SUPFAM" id="SSF53649">
    <property type="entry name" value="Alkaline phosphatase-like"/>
    <property type="match status" value="1"/>
</dbReference>
<protein>
    <submittedName>
        <fullName evidence="1">Uncharacterized protein</fullName>
    </submittedName>
</protein>
<dbReference type="Pfam" id="PF08665">
    <property type="entry name" value="PglZ"/>
    <property type="match status" value="1"/>
</dbReference>
<dbReference type="Proteomes" id="UP000001941">
    <property type="component" value="Chromosome"/>
</dbReference>
<dbReference type="EnsemblBacteria" id="ABD41618">
    <property type="protein sequence ID" value="ABD41618"/>
    <property type="gene ID" value="Mhun_1905"/>
</dbReference>
<dbReference type="Gene3D" id="3.40.720.10">
    <property type="entry name" value="Alkaline Phosphatase, subunit A"/>
    <property type="match status" value="1"/>
</dbReference>
<reference evidence="2" key="1">
    <citation type="journal article" date="2016" name="Stand. Genomic Sci.">
        <title>Complete genome sequence of Methanospirillum hungatei type strain JF1.</title>
        <authorList>
            <person name="Gunsalus R.P."/>
            <person name="Cook L.E."/>
            <person name="Crable B."/>
            <person name="Rohlin L."/>
            <person name="McDonald E."/>
            <person name="Mouttaki H."/>
            <person name="Sieber J.R."/>
            <person name="Poweleit N."/>
            <person name="Zhou H."/>
            <person name="Lapidus A.L."/>
            <person name="Daligault H.E."/>
            <person name="Land M."/>
            <person name="Gilna P."/>
            <person name="Ivanova N."/>
            <person name="Kyrpides N."/>
            <person name="Culley D.E."/>
            <person name="McInerney M.J."/>
        </authorList>
    </citation>
    <scope>NUCLEOTIDE SEQUENCE [LARGE SCALE GENOMIC DNA]</scope>
    <source>
        <strain evidence="2">ATCC 27890 / DSM 864 / NBRC 100397 / JF-1</strain>
    </source>
</reference>
<evidence type="ECO:0000313" key="2">
    <source>
        <dbReference type="Proteomes" id="UP000001941"/>
    </source>
</evidence>
<dbReference type="STRING" id="323259.Mhun_1905"/>
<dbReference type="InterPro" id="IPR014060">
    <property type="entry name" value="PglZ"/>
</dbReference>
<dbReference type="RefSeq" id="WP_011448880.1">
    <property type="nucleotide sequence ID" value="NC_007796.1"/>
</dbReference>
<dbReference type="InParanoid" id="Q2FRB4"/>
<dbReference type="eggNOG" id="arCOG05218">
    <property type="taxonomic scope" value="Archaea"/>
</dbReference>
<dbReference type="KEGG" id="mhu:Mhun_1905"/>
<dbReference type="GeneID" id="3923437"/>